<proteinExistence type="predicted"/>
<dbReference type="STRING" id="44941.A0A397UWB4"/>
<evidence type="ECO:0000256" key="1">
    <source>
        <dbReference type="ARBA" id="ARBA00011655"/>
    </source>
</evidence>
<dbReference type="Pfam" id="PF03028">
    <property type="entry name" value="Dynein_heavy"/>
    <property type="match status" value="1"/>
</dbReference>
<evidence type="ECO:0000256" key="4">
    <source>
        <dbReference type="SAM" id="Coils"/>
    </source>
</evidence>
<dbReference type="SUPFAM" id="SSF52540">
    <property type="entry name" value="P-loop containing nucleoside triphosphate hydrolases"/>
    <property type="match status" value="3"/>
</dbReference>
<dbReference type="GO" id="GO:0051959">
    <property type="term" value="F:dynein light intermediate chain binding"/>
    <property type="evidence" value="ECO:0007669"/>
    <property type="project" value="InterPro"/>
</dbReference>
<dbReference type="GO" id="GO:0030286">
    <property type="term" value="C:dynein complex"/>
    <property type="evidence" value="ECO:0007669"/>
    <property type="project" value="InterPro"/>
</dbReference>
<evidence type="ECO:0000313" key="6">
    <source>
        <dbReference type="EMBL" id="RIB13029.1"/>
    </source>
</evidence>
<dbReference type="InterPro" id="IPR041466">
    <property type="entry name" value="Dynein_AAA5_ext"/>
</dbReference>
<comment type="caution">
    <text evidence="6">The sequence shown here is derived from an EMBL/GenBank/DDBJ whole genome shotgun (WGS) entry which is preliminary data.</text>
</comment>
<dbReference type="OrthoDB" id="2401041at2759"/>
<dbReference type="FunFam" id="3.40.50.300:FF:000122">
    <property type="entry name" value="Cytoplasmic dynein 1 heavy chain"/>
    <property type="match status" value="1"/>
</dbReference>
<dbReference type="GO" id="GO:0045505">
    <property type="term" value="F:dynein intermediate chain binding"/>
    <property type="evidence" value="ECO:0007669"/>
    <property type="project" value="InterPro"/>
</dbReference>
<dbReference type="Gene3D" id="6.10.140.1060">
    <property type="match status" value="1"/>
</dbReference>
<dbReference type="EMBL" id="QKWP01000965">
    <property type="protein sequence ID" value="RIB13029.1"/>
    <property type="molecule type" value="Genomic_DNA"/>
</dbReference>
<feature type="coiled-coil region" evidence="4">
    <location>
        <begin position="989"/>
        <end position="1033"/>
    </location>
</feature>
<dbReference type="InterPro" id="IPR024743">
    <property type="entry name" value="Dynein_HC_stalk"/>
</dbReference>
<dbReference type="InterPro" id="IPR026983">
    <property type="entry name" value="DHC"/>
</dbReference>
<dbReference type="GO" id="GO:0005524">
    <property type="term" value="F:ATP binding"/>
    <property type="evidence" value="ECO:0007669"/>
    <property type="project" value="InterPro"/>
</dbReference>
<dbReference type="SMART" id="SM00382">
    <property type="entry name" value="AAA"/>
    <property type="match status" value="2"/>
</dbReference>
<evidence type="ECO:0000313" key="7">
    <source>
        <dbReference type="Proteomes" id="UP000266673"/>
    </source>
</evidence>
<gene>
    <name evidence="6" type="ORF">C2G38_2019423</name>
</gene>
<keyword evidence="7" id="KW-1185">Reference proteome</keyword>
<dbReference type="GO" id="GO:0016887">
    <property type="term" value="F:ATP hydrolysis activity"/>
    <property type="evidence" value="ECO:0007669"/>
    <property type="project" value="InterPro"/>
</dbReference>
<dbReference type="Pfam" id="PF07728">
    <property type="entry name" value="AAA_5"/>
    <property type="match status" value="1"/>
</dbReference>
<dbReference type="Pfam" id="PF17852">
    <property type="entry name" value="Dynein_AAA_lid"/>
    <property type="match status" value="1"/>
</dbReference>
<dbReference type="CDD" id="cd00009">
    <property type="entry name" value="AAA"/>
    <property type="match status" value="2"/>
</dbReference>
<dbReference type="PANTHER" id="PTHR45703:SF36">
    <property type="entry name" value="DYNEIN HEAVY CHAIN, CYTOPLASMIC"/>
    <property type="match status" value="1"/>
</dbReference>
<feature type="domain" description="AAA+ ATPase" evidence="5">
    <location>
        <begin position="366"/>
        <end position="539"/>
    </location>
</feature>
<evidence type="ECO:0000256" key="2">
    <source>
        <dbReference type="ARBA" id="ARBA00022197"/>
    </source>
</evidence>
<dbReference type="Pfam" id="PF12777">
    <property type="entry name" value="MT"/>
    <property type="match status" value="1"/>
</dbReference>
<comment type="subunit">
    <text evidence="1">Consists of at least two heavy chains and a number of intermediate and light chains.</text>
</comment>
<dbReference type="Gene3D" id="3.40.50.300">
    <property type="entry name" value="P-loop containing nucleotide triphosphate hydrolases"/>
    <property type="match status" value="4"/>
</dbReference>
<protein>
    <recommendedName>
        <fullName evidence="2">Dynein heavy chain, cytoplasmic</fullName>
    </recommendedName>
    <alternativeName>
        <fullName evidence="3">Dynein heavy chain, cytosolic</fullName>
    </alternativeName>
</protein>
<dbReference type="Pfam" id="PF22597">
    <property type="entry name" value="DYN_lid"/>
    <property type="match status" value="1"/>
</dbReference>
<dbReference type="Pfam" id="PF12781">
    <property type="entry name" value="AAA_9"/>
    <property type="match status" value="1"/>
</dbReference>
<dbReference type="FunFam" id="1.10.8.1220:FF:000002">
    <property type="entry name" value="cytoplasmic dynein 1 heavy chain 1-like"/>
    <property type="match status" value="1"/>
</dbReference>
<dbReference type="PANTHER" id="PTHR45703">
    <property type="entry name" value="DYNEIN HEAVY CHAIN"/>
    <property type="match status" value="1"/>
</dbReference>
<dbReference type="InterPro" id="IPR054354">
    <property type="entry name" value="DYNC2H1-like_lid"/>
</dbReference>
<sequence>MMIGPSGSGKSMAWKVLLQALERVEGRKSVSYVIDPKVVSKDAFYGNFDQKTSEWKDGLFTYILRNIIKNIHGENFERHWIIFDGDIDPEWIENLNTILDDNRFLTLQNGECLNLPTNVRIIFEVTNIKYAPQTTVNRCGIVLFSSDAVTSEMIYYNYLENLKSIPLYDDKDGPSIHSAENGEETVSPHLSIQCAVSNILSKHMIEDGFVTRSLVQAEKLDHIMDFTYMRVLNTLFSLLNKTVRNVIEYHLQHPDFPMTAEHLERYVTRRLIICVIWSFSGDIKLDYCAKLCNFICEITTVDLPHAQSGLALIDYDVQIRNGEWILWADKVPTNEIENFNLSETEMVVPTINTVRHEEILYSWLSEHKSLLLCGPPGSGKTMTLFSTLKKLSNMKVVCLNFSSITTPDSILKIFDQYCEYHKSINGVILSPITVGCWLVIICSKINHPVTDQYGTQCIISFLRQLIEYGGYWRMSDKAWVKLERIQFVGICNPPTDLGCIPLSHRYLRHNSLIMVNYPDEISFNRIYGTFTRAMLKVIPSLKSYAEPLTASMVEFYLMFKKHFTPDIQAHYIFTPRELTRWMRGIFEVIKPMKFLNVEGLVRIWAHEALRLFQDRLVTEEEKKWVDKNIDYTAIKYFPNLNKSEALCRPILFSEWLSGHYVSVEYEKLHNYVNSHLKVFNKEFDIPLVLFDDFLDHVLRIDRVFRQMQGHLLLMGVSGSGKTTLSRFVAWINGLSVFKINAHSKYTRENFDDDLRTVLRRAGCNGEKICFIVDESNMLTPGFLERMNTLLINAEVPGLFEGDEYNSLIESCKKNIHKDGLILDSSEELYLWFTQQVMKNLHIVFTMNPPEGGLTSRVAAYPALFNHCILDWFGDWSDKTLYQVGMKFTQILDLDFQTYSAPSNFPVVYRLLSLSPSHRSAVINAFVFVYKSLYEVNVKLRKRQGRYNYITPCHYLDFINHYIRLFNEKHEDLKEQKHYLNVGLDKLKIITAVNHLHNDLNINNKELQEKEHEANEKLNQLLEYQRETENIKEESEKIMHTLHVQTNQIERRRLIETSLTNDLTNAELAVEDVKTRVRRITRQHLTEIRSMINPHEIVKMVINSVMIMLGRKTDDWKSVQVFLRNYDDFINNIVTYDVNKMTKNIKEKIKSKYLNIPIELARRASQVLMPLIIWVTEHVRYSDILEKVHSIRKEIENLIDAQKGTQQLLQSRHQMINDLEKKIKTSEDEYAKLIIDKEAIKDRNSRDKFKTHDSLSAEIQKWEINRRVLEVQMETIVGDVLLSAAFLAYGGYFDQQYREILLQKWTKHLLNSNIQVKQEFSVSEYLSSPDDRLTADDLFIENVIILKRFSRYPLIIDPSDQISSFLMNEFSKNKKIIITSFLDNLFFKVLEDAIRSGFLLLVKDAEHFDPILNPVLNKEVRRIGDRVLIRLAGQDIDYSPSFTLFLLTRNPFFNFSPNVCSRVTFVNFVVTRSNLQHQCFNELLKVEQPITNQIRTDLVKTQCKLNMRLRFLEKSLLQVLNESEENVLNDTKTLDTLKKLKQEATQIILMIESMDNYVKETMTQYTRLAHACSSIFFTMSQLNLLHYFYQFSLEYFYEIFQYVLYENPNLRNAIDTDERLKIITRDLFKVTFKRVSRTLLSEDYAIFAILLSQIKFHGFLDQIDETELDVVITHKIKEYMAFPCSSRLNKHINENFDEWEQFKKCYVPEEQMPEFWVTSLPQILIIKYFRPDRIIPAVTAPVYFTFEPGFSTKTESDFRSLVLDEVQHTTPIFLCFVPGNDASYFVDHLAYEVKIKCESVVMDSNEGFALADQAIEVSIKKGNWVLLKNVHLATSWLERLEEMWHSLKSHRNFRLFLTMDMNTKVPVNLLRLSRIFTFEPLPDIRANTEGFLNDKNNSTLN</sequence>
<keyword evidence="4" id="KW-0175">Coiled coil</keyword>
<feature type="domain" description="AAA+ ATPase" evidence="5">
    <location>
        <begin position="707"/>
        <end position="873"/>
    </location>
</feature>
<dbReference type="InterPro" id="IPR003593">
    <property type="entry name" value="AAA+_ATPase"/>
</dbReference>
<evidence type="ECO:0000256" key="3">
    <source>
        <dbReference type="ARBA" id="ARBA00033439"/>
    </source>
</evidence>
<feature type="coiled-coil region" evidence="4">
    <location>
        <begin position="1208"/>
        <end position="1271"/>
    </location>
</feature>
<dbReference type="Gene3D" id="1.20.920.20">
    <property type="match status" value="1"/>
</dbReference>
<organism evidence="6 7">
    <name type="scientific">Gigaspora rosea</name>
    <dbReference type="NCBI Taxonomy" id="44941"/>
    <lineage>
        <taxon>Eukaryota</taxon>
        <taxon>Fungi</taxon>
        <taxon>Fungi incertae sedis</taxon>
        <taxon>Mucoromycota</taxon>
        <taxon>Glomeromycotina</taxon>
        <taxon>Glomeromycetes</taxon>
        <taxon>Diversisporales</taxon>
        <taxon>Gigasporaceae</taxon>
        <taxon>Gigaspora</taxon>
    </lineage>
</organism>
<dbReference type="GO" id="GO:0007018">
    <property type="term" value="P:microtubule-based movement"/>
    <property type="evidence" value="ECO:0007669"/>
    <property type="project" value="InterPro"/>
</dbReference>
<dbReference type="Gene3D" id="1.20.920.60">
    <property type="match status" value="1"/>
</dbReference>
<dbReference type="Gene3D" id="1.10.8.1220">
    <property type="match status" value="1"/>
</dbReference>
<name>A0A397UWB4_9GLOM</name>
<dbReference type="InterPro" id="IPR011704">
    <property type="entry name" value="ATPase_dyneun-rel_AAA"/>
</dbReference>
<dbReference type="Gene3D" id="1.10.472.130">
    <property type="match status" value="1"/>
</dbReference>
<reference evidence="6 7" key="1">
    <citation type="submission" date="2018-06" db="EMBL/GenBank/DDBJ databases">
        <title>Comparative genomics reveals the genomic features of Rhizophagus irregularis, R. cerebriforme, R. diaphanum and Gigaspora rosea, and their symbiotic lifestyle signature.</title>
        <authorList>
            <person name="Morin E."/>
            <person name="San Clemente H."/>
            <person name="Chen E.C.H."/>
            <person name="De La Providencia I."/>
            <person name="Hainaut M."/>
            <person name="Kuo A."/>
            <person name="Kohler A."/>
            <person name="Murat C."/>
            <person name="Tang N."/>
            <person name="Roy S."/>
            <person name="Loubradou J."/>
            <person name="Henrissat B."/>
            <person name="Grigoriev I.V."/>
            <person name="Corradi N."/>
            <person name="Roux C."/>
            <person name="Martin F.M."/>
        </authorList>
    </citation>
    <scope>NUCLEOTIDE SEQUENCE [LARGE SCALE GENOMIC DNA]</scope>
    <source>
        <strain evidence="6 7">DAOM 194757</strain>
    </source>
</reference>
<dbReference type="InterPro" id="IPR004273">
    <property type="entry name" value="Dynein_heavy_D6_P-loop"/>
</dbReference>
<dbReference type="Pfam" id="PF12775">
    <property type="entry name" value="AAA_7"/>
    <property type="match status" value="1"/>
</dbReference>
<accession>A0A397UWB4</accession>
<dbReference type="InterPro" id="IPR024317">
    <property type="entry name" value="Dynein_heavy_chain_D4_dom"/>
</dbReference>
<dbReference type="Pfam" id="PF12780">
    <property type="entry name" value="AAA_8"/>
    <property type="match status" value="1"/>
</dbReference>
<evidence type="ECO:0000259" key="5">
    <source>
        <dbReference type="SMART" id="SM00382"/>
    </source>
</evidence>
<dbReference type="InterPro" id="IPR027417">
    <property type="entry name" value="P-loop_NTPase"/>
</dbReference>
<dbReference type="GO" id="GO:0008569">
    <property type="term" value="F:minus-end-directed microtubule motor activity"/>
    <property type="evidence" value="ECO:0007669"/>
    <property type="project" value="InterPro"/>
</dbReference>
<dbReference type="Proteomes" id="UP000266673">
    <property type="component" value="Unassembled WGS sequence"/>
</dbReference>
<dbReference type="InterPro" id="IPR035706">
    <property type="entry name" value="AAA_9"/>
</dbReference>
<dbReference type="Gene3D" id="1.20.920.30">
    <property type="match status" value="1"/>
</dbReference>
<dbReference type="FunFam" id="3.40.50.300:FF:000373">
    <property type="entry name" value="Cytoplasmic dynein heavy chain 2"/>
    <property type="match status" value="1"/>
</dbReference>